<dbReference type="SUPFAM" id="SSF56399">
    <property type="entry name" value="ADP-ribosylation"/>
    <property type="match status" value="1"/>
</dbReference>
<evidence type="ECO:0000313" key="3">
    <source>
        <dbReference type="Proteomes" id="UP000663824"/>
    </source>
</evidence>
<sequence>MATNNAYDRFTQVEWQNKSVLLIDELKTTDRLQTVTQALQRASHHIHKIEIYLKDAEEHFNGKGLGELTYDECAALQICTREIDRESICMLLNRALCSEDGKVLRTWLPFLRILNSAGQKLPDFKGQCWRIGKVDILNQIKKEKHITWPGISFCSKDRNFILNRCTNQEAIIFLITSNHGKDISKYSTNSNQKEILLMPGTRLEVMDIGRDPKNDKLIFISLQERGTEQSEIAPLNQLKSDSQFESKQFREYRYFTSGLDTEKGSN</sequence>
<dbReference type="EMBL" id="CAJNRE010008255">
    <property type="protein sequence ID" value="CAF2071704.1"/>
    <property type="molecule type" value="Genomic_DNA"/>
</dbReference>
<organism evidence="2 3">
    <name type="scientific">Rotaria magnacalcarata</name>
    <dbReference type="NCBI Taxonomy" id="392030"/>
    <lineage>
        <taxon>Eukaryota</taxon>
        <taxon>Metazoa</taxon>
        <taxon>Spiralia</taxon>
        <taxon>Gnathifera</taxon>
        <taxon>Rotifera</taxon>
        <taxon>Eurotatoria</taxon>
        <taxon>Bdelloidea</taxon>
        <taxon>Philodinida</taxon>
        <taxon>Philodinidae</taxon>
        <taxon>Rotaria</taxon>
    </lineage>
</organism>
<reference evidence="2" key="1">
    <citation type="submission" date="2021-02" db="EMBL/GenBank/DDBJ databases">
        <authorList>
            <person name="Nowell W R."/>
        </authorList>
    </citation>
    <scope>NUCLEOTIDE SEQUENCE</scope>
</reference>
<dbReference type="OrthoDB" id="10015939at2759"/>
<accession>A0A816R8L4</accession>
<dbReference type="Gene3D" id="3.90.176.10">
    <property type="entry name" value="Toxin ADP-ribosyltransferase, Chain A, domain 1"/>
    <property type="match status" value="1"/>
</dbReference>
<protein>
    <recommendedName>
        <fullName evidence="4">NAD(+)--protein-arginine ADP-ribosyltransferase</fullName>
    </recommendedName>
</protein>
<evidence type="ECO:0008006" key="4">
    <source>
        <dbReference type="Google" id="ProtNLM"/>
    </source>
</evidence>
<evidence type="ECO:0000313" key="1">
    <source>
        <dbReference type="EMBL" id="CAF1361237.1"/>
    </source>
</evidence>
<gene>
    <name evidence="1" type="ORF">KQP761_LOCUS7740</name>
    <name evidence="2" type="ORF">MBJ925_LOCUS16837</name>
</gene>
<dbReference type="Proteomes" id="UP000663824">
    <property type="component" value="Unassembled WGS sequence"/>
</dbReference>
<name>A0A816R8L4_9BILA</name>
<dbReference type="AlphaFoldDB" id="A0A816R8L4"/>
<dbReference type="Proteomes" id="UP000663834">
    <property type="component" value="Unassembled WGS sequence"/>
</dbReference>
<evidence type="ECO:0000313" key="2">
    <source>
        <dbReference type="EMBL" id="CAF2071704.1"/>
    </source>
</evidence>
<comment type="caution">
    <text evidence="2">The sequence shown here is derived from an EMBL/GenBank/DDBJ whole genome shotgun (WGS) entry which is preliminary data.</text>
</comment>
<proteinExistence type="predicted"/>
<dbReference type="EMBL" id="CAJNOW010002694">
    <property type="protein sequence ID" value="CAF1361237.1"/>
    <property type="molecule type" value="Genomic_DNA"/>
</dbReference>